<reference evidence="1 2" key="1">
    <citation type="submission" date="2018-06" db="EMBL/GenBank/DDBJ databases">
        <title>Azoarcus communis strain SWub3 genome.</title>
        <authorList>
            <person name="Zorraquino Salvo V."/>
            <person name="Toubiana D."/>
            <person name="Blumwald E."/>
        </authorList>
    </citation>
    <scope>NUCLEOTIDE SEQUENCE [LARGE SCALE GENOMIC DNA]</scope>
    <source>
        <strain evidence="1 2">SWub3</strain>
    </source>
</reference>
<dbReference type="OrthoDB" id="13547at2"/>
<evidence type="ECO:0000313" key="1">
    <source>
        <dbReference type="EMBL" id="PZA18243.1"/>
    </source>
</evidence>
<proteinExistence type="predicted"/>
<protein>
    <recommendedName>
        <fullName evidence="3">DUF86 domain-containing protein</fullName>
    </recommendedName>
</protein>
<dbReference type="Gene3D" id="1.20.120.330">
    <property type="entry name" value="Nucleotidyltransferases domain 2"/>
    <property type="match status" value="1"/>
</dbReference>
<evidence type="ECO:0000313" key="2">
    <source>
        <dbReference type="Proteomes" id="UP000248259"/>
    </source>
</evidence>
<dbReference type="Proteomes" id="UP000248259">
    <property type="component" value="Unassembled WGS sequence"/>
</dbReference>
<evidence type="ECO:0008006" key="3">
    <source>
        <dbReference type="Google" id="ProtNLM"/>
    </source>
</evidence>
<keyword evidence="2" id="KW-1185">Reference proteome</keyword>
<dbReference type="EMBL" id="QKOE01000001">
    <property type="protein sequence ID" value="PZA18243.1"/>
    <property type="molecule type" value="Genomic_DNA"/>
</dbReference>
<dbReference type="SUPFAM" id="SSF81593">
    <property type="entry name" value="Nucleotidyltransferase substrate binding subunit/domain"/>
    <property type="match status" value="1"/>
</dbReference>
<gene>
    <name evidence="1" type="ORF">DNK49_01525</name>
</gene>
<comment type="caution">
    <text evidence="1">The sequence shown here is derived from an EMBL/GenBank/DDBJ whole genome shotgun (WGS) entry which is preliminary data.</text>
</comment>
<name>A0A323V2B4_9RHOO</name>
<accession>A0A323V2B4</accession>
<dbReference type="AlphaFoldDB" id="A0A323V2B4"/>
<dbReference type="RefSeq" id="WP_110522544.1">
    <property type="nucleotide sequence ID" value="NZ_QKOE01000001.1"/>
</dbReference>
<organism evidence="1 2">
    <name type="scientific">Parazoarcus communis SWub3 = DSM 12120</name>
    <dbReference type="NCBI Taxonomy" id="1121029"/>
    <lineage>
        <taxon>Bacteria</taxon>
        <taxon>Pseudomonadati</taxon>
        <taxon>Pseudomonadota</taxon>
        <taxon>Betaproteobacteria</taxon>
        <taxon>Rhodocyclales</taxon>
        <taxon>Zoogloeaceae</taxon>
        <taxon>Parazoarcus</taxon>
    </lineage>
</organism>
<sequence length="166" mass="18889">MLNHVPEALPAFAHTWRIVLKEAELLRRTRDRLFQQTIDAAWVSTLDGNDALGEQVEAFAARYSRLQDTIGDKLLPRLLELVGQHSRTLIDTLNQAERLGLLPDAREWLTWRNLRNSLIHEYVEDPRLFADALNAANRFSSGLLAVVAAIAHWLETLHLPPDVIDI</sequence>